<name>A0A2U1K527_9BACI</name>
<evidence type="ECO:0000313" key="2">
    <source>
        <dbReference type="EMBL" id="PWA12279.1"/>
    </source>
</evidence>
<dbReference type="InterPro" id="IPR055140">
    <property type="entry name" value="Thiolase_C_2"/>
</dbReference>
<dbReference type="PANTHER" id="PTHR42870">
    <property type="entry name" value="ACETYL-COA C-ACETYLTRANSFERASE"/>
    <property type="match status" value="1"/>
</dbReference>
<dbReference type="InterPro" id="IPR002155">
    <property type="entry name" value="Thiolase"/>
</dbReference>
<dbReference type="InterPro" id="IPR016039">
    <property type="entry name" value="Thiolase-like"/>
</dbReference>
<proteinExistence type="predicted"/>
<dbReference type="CDD" id="cd00829">
    <property type="entry name" value="SCP-x_thiolase"/>
    <property type="match status" value="1"/>
</dbReference>
<sequence length="379" mass="39878">MNSERVAAIVGVAESGLGKASGKNVLQLQAQAAKAALDDAGLTKDDVDALFTAGNWAWAPTLMLAEYLGINPKYTDSTNIGGSSFEAHVGHAAAGIKAGLFNVALITYGSTNRTNPINVSYSNPLTGQYERPFGLPGTVGSYALAAQRHMYEYGTTSEQLAEIAVATRKWASLNEKAYKREPIEISDVLNSRLIAEPLHLLDCCLVTDGGGAVIVASKEVASNLKKSPVWILGHGESQSHHTISNMPDLTVTSARESGAAAFEMAGVTHDEIDVAEIYDSFTITVLLTLESLGFCKPGEGGAFVSGQRTAPGGAFPMNTNGGGLSYCHPGMYGIFLLIEGVRQLRNECGERQVKDAEIALVHGTGGVLSSTSTVILGRD</sequence>
<comment type="caution">
    <text evidence="2">The sequence shown here is derived from an EMBL/GenBank/DDBJ whole genome shotgun (WGS) entry which is preliminary data.</text>
</comment>
<dbReference type="GO" id="GO:0016747">
    <property type="term" value="F:acyltransferase activity, transferring groups other than amino-acyl groups"/>
    <property type="evidence" value="ECO:0007669"/>
    <property type="project" value="InterPro"/>
</dbReference>
<dbReference type="SUPFAM" id="SSF53901">
    <property type="entry name" value="Thiolase-like"/>
    <property type="match status" value="2"/>
</dbReference>
<dbReference type="PIRSF" id="PIRSF000429">
    <property type="entry name" value="Ac-CoA_Ac_transf"/>
    <property type="match status" value="1"/>
</dbReference>
<evidence type="ECO:0000259" key="1">
    <source>
        <dbReference type="Pfam" id="PF22691"/>
    </source>
</evidence>
<dbReference type="Proteomes" id="UP000245998">
    <property type="component" value="Unassembled WGS sequence"/>
</dbReference>
<dbReference type="EMBL" id="QCZG01000010">
    <property type="protein sequence ID" value="PWA12279.1"/>
    <property type="molecule type" value="Genomic_DNA"/>
</dbReference>
<accession>A0A2U1K527</accession>
<dbReference type="AlphaFoldDB" id="A0A2U1K527"/>
<dbReference type="Gene3D" id="3.40.47.10">
    <property type="match status" value="1"/>
</dbReference>
<feature type="domain" description="Thiolase C-terminal" evidence="1">
    <location>
        <begin position="235"/>
        <end position="378"/>
    </location>
</feature>
<dbReference type="Pfam" id="PF22691">
    <property type="entry name" value="Thiolase_C_1"/>
    <property type="match status" value="1"/>
</dbReference>
<protein>
    <submittedName>
        <fullName evidence="2">Thiolase</fullName>
    </submittedName>
</protein>
<dbReference type="RefSeq" id="WP_116554102.1">
    <property type="nucleotide sequence ID" value="NZ_QCZG01000010.1"/>
</dbReference>
<dbReference type="PANTHER" id="PTHR42870:SF1">
    <property type="entry name" value="NON-SPECIFIC LIPID-TRANSFER PROTEIN-LIKE 2"/>
    <property type="match status" value="1"/>
</dbReference>
<dbReference type="NCBIfam" id="NF004811">
    <property type="entry name" value="PRK06158.1"/>
    <property type="match status" value="1"/>
</dbReference>
<dbReference type="OrthoDB" id="9785768at2"/>
<reference evidence="2 3" key="1">
    <citation type="submission" date="2018-04" db="EMBL/GenBank/DDBJ databases">
        <title>Camelliibacillus theae gen. nov., sp. nov., isolated from Pu'er tea.</title>
        <authorList>
            <person name="Niu L."/>
        </authorList>
    </citation>
    <scope>NUCLEOTIDE SEQUENCE [LARGE SCALE GENOMIC DNA]</scope>
    <source>
        <strain evidence="2 3">T8</strain>
    </source>
</reference>
<evidence type="ECO:0000313" key="3">
    <source>
        <dbReference type="Proteomes" id="UP000245998"/>
    </source>
</evidence>
<organism evidence="2 3">
    <name type="scientific">Pueribacillus theae</name>
    <dbReference type="NCBI Taxonomy" id="2171751"/>
    <lineage>
        <taxon>Bacteria</taxon>
        <taxon>Bacillati</taxon>
        <taxon>Bacillota</taxon>
        <taxon>Bacilli</taxon>
        <taxon>Bacillales</taxon>
        <taxon>Bacillaceae</taxon>
        <taxon>Pueribacillus</taxon>
    </lineage>
</organism>
<gene>
    <name evidence="2" type="ORF">DCC39_06585</name>
</gene>
<keyword evidence="3" id="KW-1185">Reference proteome</keyword>